<dbReference type="PANTHER" id="PTHR47947">
    <property type="entry name" value="CYTOCHROME P450 82C3-RELATED"/>
    <property type="match status" value="1"/>
</dbReference>
<dbReference type="Pfam" id="PF00067">
    <property type="entry name" value="p450"/>
    <property type="match status" value="1"/>
</dbReference>
<sequence length="533" mass="60097">MDHLLAYVHLYVTAGLIFAITIVLYFYYFSQRRTWRASAKRRLAPQAKGAWPVLGHLPLLGGSTPPQIILGAMADKYGPLFTIRLGIYPTLVVSSSEMAKECFTIHDMAASSRPKMAAVELMGYNYAMFGFAPSGPYWREVRKLATLGLLSNRRIQLLKDIRISEVASFLKELYNTWSASSTTDHNHIALVELKQWFGDLTLNVILRMVAGKRYSFISDSANDDEKKEAGRVQDAVRKLFYFTGVFLVGDSVPYLRWLDLGGHEKAMKKTAKEIDAILGEWIQEHKQRRRAGDTGDHDFMDAMLTVLQGEDLGGYDADTVNKATCLDLILGGSDTTMATLTWAVSLLLNNRQVLKQAQDELDAEVGREKIVSESDTSKLVYIQAIVKETLRLYPAVPLSAQHEFTEDCTVNGYHVEKGTRLITNLWKIQTNPRIWPDPLEFKPERFLTTHMNMDVRGQHFELIPFGSGRRSCPGLSFALQMVQFTLASFLHAFEISTPSNELVDMSESFGLTNVKATPLKVFIKPRLCTKLYE</sequence>
<dbReference type="EMBL" id="PDCK01000044">
    <property type="protein sequence ID" value="PRQ26953.1"/>
    <property type="molecule type" value="Genomic_DNA"/>
</dbReference>
<keyword evidence="4 8" id="KW-0560">Oxidoreductase</keyword>
<accession>A0A2P6PYF3</accession>
<comment type="similarity">
    <text evidence="1 8">Belongs to the cytochrome P450 family.</text>
</comment>
<gene>
    <name evidence="10" type="ORF">RchiOBHm_Chr6g0300151</name>
</gene>
<reference evidence="10 11" key="1">
    <citation type="journal article" date="2018" name="Nat. Genet.">
        <title>The Rosa genome provides new insights in the design of modern roses.</title>
        <authorList>
            <person name="Bendahmane M."/>
        </authorList>
    </citation>
    <scope>NUCLEOTIDE SEQUENCE [LARGE SCALE GENOMIC DNA]</scope>
    <source>
        <strain evidence="11">cv. Old Blush</strain>
    </source>
</reference>
<keyword evidence="3 7" id="KW-0479">Metal-binding</keyword>
<evidence type="ECO:0000256" key="5">
    <source>
        <dbReference type="ARBA" id="ARBA00023004"/>
    </source>
</evidence>
<dbReference type="Gramene" id="PRQ26953">
    <property type="protein sequence ID" value="PRQ26953"/>
    <property type="gene ID" value="RchiOBHm_Chr6g0300151"/>
</dbReference>
<dbReference type="STRING" id="74649.A0A2P6PYF3"/>
<evidence type="ECO:0000256" key="1">
    <source>
        <dbReference type="ARBA" id="ARBA00010617"/>
    </source>
</evidence>
<evidence type="ECO:0000256" key="2">
    <source>
        <dbReference type="ARBA" id="ARBA00022617"/>
    </source>
</evidence>
<dbReference type="GO" id="GO:0016705">
    <property type="term" value="F:oxidoreductase activity, acting on paired donors, with incorporation or reduction of molecular oxygen"/>
    <property type="evidence" value="ECO:0007669"/>
    <property type="project" value="InterPro"/>
</dbReference>
<dbReference type="OMA" id="PACEHTI"/>
<dbReference type="GO" id="GO:0005506">
    <property type="term" value="F:iron ion binding"/>
    <property type="evidence" value="ECO:0007669"/>
    <property type="project" value="InterPro"/>
</dbReference>
<dbReference type="OrthoDB" id="2789670at2759"/>
<dbReference type="CDD" id="cd20654">
    <property type="entry name" value="CYP82"/>
    <property type="match status" value="1"/>
</dbReference>
<dbReference type="Gene3D" id="1.10.630.10">
    <property type="entry name" value="Cytochrome P450"/>
    <property type="match status" value="1"/>
</dbReference>
<keyword evidence="5 7" id="KW-0408">Iron</keyword>
<dbReference type="InterPro" id="IPR036396">
    <property type="entry name" value="Cyt_P450_sf"/>
</dbReference>
<evidence type="ECO:0000313" key="10">
    <source>
        <dbReference type="EMBL" id="PRQ26953.1"/>
    </source>
</evidence>
<feature type="binding site" description="axial binding residue" evidence="7">
    <location>
        <position position="472"/>
    </location>
    <ligand>
        <name>heme</name>
        <dbReference type="ChEBI" id="CHEBI:30413"/>
    </ligand>
    <ligandPart>
        <name>Fe</name>
        <dbReference type="ChEBI" id="CHEBI:18248"/>
    </ligandPart>
</feature>
<evidence type="ECO:0000313" key="11">
    <source>
        <dbReference type="Proteomes" id="UP000238479"/>
    </source>
</evidence>
<keyword evidence="11" id="KW-1185">Reference proteome</keyword>
<dbReference type="GO" id="GO:0020037">
    <property type="term" value="F:heme binding"/>
    <property type="evidence" value="ECO:0007669"/>
    <property type="project" value="InterPro"/>
</dbReference>
<evidence type="ECO:0000256" key="9">
    <source>
        <dbReference type="SAM" id="Phobius"/>
    </source>
</evidence>
<keyword evidence="9" id="KW-0472">Membrane</keyword>
<dbReference type="InterPro" id="IPR050651">
    <property type="entry name" value="Plant_Cytochrome_P450_Monoox"/>
</dbReference>
<evidence type="ECO:0000256" key="6">
    <source>
        <dbReference type="ARBA" id="ARBA00023033"/>
    </source>
</evidence>
<comment type="caution">
    <text evidence="10">The sequence shown here is derived from an EMBL/GenBank/DDBJ whole genome shotgun (WGS) entry which is preliminary data.</text>
</comment>
<dbReference type="Proteomes" id="UP000238479">
    <property type="component" value="Chromosome 6"/>
</dbReference>
<dbReference type="PRINTS" id="PR00463">
    <property type="entry name" value="EP450I"/>
</dbReference>
<dbReference type="FunFam" id="1.10.630.10:FF:000026">
    <property type="entry name" value="Cytochrome P450 82C4"/>
    <property type="match status" value="1"/>
</dbReference>
<comment type="cofactor">
    <cofactor evidence="7">
        <name>heme</name>
        <dbReference type="ChEBI" id="CHEBI:30413"/>
    </cofactor>
</comment>
<dbReference type="AlphaFoldDB" id="A0A2P6PYF3"/>
<proteinExistence type="inferred from homology"/>
<dbReference type="InterPro" id="IPR002401">
    <property type="entry name" value="Cyt_P450_E_grp-I"/>
</dbReference>
<organism evidence="10 11">
    <name type="scientific">Rosa chinensis</name>
    <name type="common">China rose</name>
    <dbReference type="NCBI Taxonomy" id="74649"/>
    <lineage>
        <taxon>Eukaryota</taxon>
        <taxon>Viridiplantae</taxon>
        <taxon>Streptophyta</taxon>
        <taxon>Embryophyta</taxon>
        <taxon>Tracheophyta</taxon>
        <taxon>Spermatophyta</taxon>
        <taxon>Magnoliopsida</taxon>
        <taxon>eudicotyledons</taxon>
        <taxon>Gunneridae</taxon>
        <taxon>Pentapetalae</taxon>
        <taxon>rosids</taxon>
        <taxon>fabids</taxon>
        <taxon>Rosales</taxon>
        <taxon>Rosaceae</taxon>
        <taxon>Rosoideae</taxon>
        <taxon>Rosoideae incertae sedis</taxon>
        <taxon>Rosa</taxon>
    </lineage>
</organism>
<dbReference type="InterPro" id="IPR001128">
    <property type="entry name" value="Cyt_P450"/>
</dbReference>
<dbReference type="PROSITE" id="PS00086">
    <property type="entry name" value="CYTOCHROME_P450"/>
    <property type="match status" value="1"/>
</dbReference>
<evidence type="ECO:0000256" key="4">
    <source>
        <dbReference type="ARBA" id="ARBA00023002"/>
    </source>
</evidence>
<dbReference type="SUPFAM" id="SSF48264">
    <property type="entry name" value="Cytochrome P450"/>
    <property type="match status" value="1"/>
</dbReference>
<dbReference type="PRINTS" id="PR00385">
    <property type="entry name" value="P450"/>
</dbReference>
<dbReference type="GO" id="GO:0004497">
    <property type="term" value="F:monooxygenase activity"/>
    <property type="evidence" value="ECO:0007669"/>
    <property type="project" value="UniProtKB-KW"/>
</dbReference>
<keyword evidence="9" id="KW-1133">Transmembrane helix</keyword>
<keyword evidence="6 8" id="KW-0503">Monooxygenase</keyword>
<protein>
    <submittedName>
        <fullName evidence="10">Putative cytochrome P450</fullName>
    </submittedName>
</protein>
<name>A0A2P6PYF3_ROSCH</name>
<dbReference type="PANTHER" id="PTHR47947:SF49">
    <property type="entry name" value="CYTOCHROME P450 FAMILY PROTEIN"/>
    <property type="match status" value="1"/>
</dbReference>
<feature type="transmembrane region" description="Helical" evidence="9">
    <location>
        <begin position="6"/>
        <end position="28"/>
    </location>
</feature>
<dbReference type="InterPro" id="IPR017972">
    <property type="entry name" value="Cyt_P450_CS"/>
</dbReference>
<evidence type="ECO:0000256" key="8">
    <source>
        <dbReference type="RuleBase" id="RU000461"/>
    </source>
</evidence>
<keyword evidence="9" id="KW-0812">Transmembrane</keyword>
<evidence type="ECO:0000256" key="7">
    <source>
        <dbReference type="PIRSR" id="PIRSR602401-1"/>
    </source>
</evidence>
<evidence type="ECO:0000256" key="3">
    <source>
        <dbReference type="ARBA" id="ARBA00022723"/>
    </source>
</evidence>
<keyword evidence="2 7" id="KW-0349">Heme</keyword>